<dbReference type="RefSeq" id="WP_020952334.1">
    <property type="nucleotide sequence ID" value="NC_022049.1"/>
</dbReference>
<evidence type="ECO:0000256" key="5">
    <source>
        <dbReference type="ARBA" id="ARBA00023277"/>
    </source>
</evidence>
<evidence type="ECO:0000313" key="6">
    <source>
        <dbReference type="EMBL" id="AGT10849.1"/>
    </source>
</evidence>
<keyword evidence="7" id="KW-1185">Reference proteome</keyword>
<reference evidence="6 7" key="1">
    <citation type="journal article" date="2014" name="BMC Genomics">
        <title>Architecture and functions of a multipartite genome of the methylotrophic bacterium Paracoccus aminophilus JCM 7686, containing primary and secondary chromids.</title>
        <authorList>
            <person name="Dziewit L."/>
            <person name="Czarnecki J."/>
            <person name="Wibberg D."/>
            <person name="Radlinska M."/>
            <person name="Mrozek P."/>
            <person name="Szymczak M."/>
            <person name="Schluter A."/>
            <person name="Puhler A."/>
            <person name="Bartosik D."/>
        </authorList>
    </citation>
    <scope>NUCLEOTIDE SEQUENCE [LARGE SCALE GENOMIC DNA]</scope>
    <source>
        <strain evidence="6">JCM 7686</strain>
        <plasmid evidence="7">Plasmid pAMI4</plasmid>
    </source>
</reference>
<dbReference type="PANTHER" id="PTHR30246">
    <property type="entry name" value="2-KETO-3-DEOXY-6-PHOSPHOGLUCONATE ALDOLASE"/>
    <property type="match status" value="1"/>
</dbReference>
<dbReference type="EMBL" id="CP006652">
    <property type="protein sequence ID" value="AGT10849.1"/>
    <property type="molecule type" value="Genomic_DNA"/>
</dbReference>
<evidence type="ECO:0000256" key="2">
    <source>
        <dbReference type="ARBA" id="ARBA00006906"/>
    </source>
</evidence>
<dbReference type="CDD" id="cd00452">
    <property type="entry name" value="KDPG_aldolase"/>
    <property type="match status" value="1"/>
</dbReference>
<dbReference type="OrthoDB" id="7204076at2"/>
<dbReference type="SUPFAM" id="SSF51569">
    <property type="entry name" value="Aldolase"/>
    <property type="match status" value="1"/>
</dbReference>
<dbReference type="PANTHER" id="PTHR30246:SF1">
    <property type="entry name" value="2-DEHYDRO-3-DEOXY-6-PHOSPHOGALACTONATE ALDOLASE-RELATED"/>
    <property type="match status" value="1"/>
</dbReference>
<dbReference type="Proteomes" id="UP000015480">
    <property type="component" value="Plasmid pAMI4"/>
</dbReference>
<dbReference type="GO" id="GO:0008674">
    <property type="term" value="F:2-dehydro-3-deoxy-6-phosphogalactonate aldolase activity"/>
    <property type="evidence" value="ECO:0007669"/>
    <property type="project" value="UniProtKB-EC"/>
</dbReference>
<dbReference type="Gene3D" id="3.20.20.70">
    <property type="entry name" value="Aldolase class I"/>
    <property type="match status" value="1"/>
</dbReference>
<name>S5XTL0_PARAH</name>
<comment type="pathway">
    <text evidence="1">Carbohydrate acid metabolism.</text>
</comment>
<evidence type="ECO:0000313" key="7">
    <source>
        <dbReference type="Proteomes" id="UP000015480"/>
    </source>
</evidence>
<dbReference type="InterPro" id="IPR000887">
    <property type="entry name" value="Aldlse_KDPG_KHG"/>
</dbReference>
<dbReference type="InterPro" id="IPR013785">
    <property type="entry name" value="Aldolase_TIM"/>
</dbReference>
<keyword evidence="4 6" id="KW-0456">Lyase</keyword>
<organism evidence="6 7">
    <name type="scientific">Paracoccus aminophilus JCM 7686</name>
    <dbReference type="NCBI Taxonomy" id="1367847"/>
    <lineage>
        <taxon>Bacteria</taxon>
        <taxon>Pseudomonadati</taxon>
        <taxon>Pseudomonadota</taxon>
        <taxon>Alphaproteobacteria</taxon>
        <taxon>Rhodobacterales</taxon>
        <taxon>Paracoccaceae</taxon>
        <taxon>Paracoccus</taxon>
    </lineage>
</organism>
<dbReference type="HOGENOM" id="CLU_077795_2_1_5"/>
<protein>
    <submittedName>
        <fullName evidence="6">2-dehydro-3-deoxyphosphogalactonate aldolase</fullName>
        <ecNumber evidence="6">4.1.2.21</ecNumber>
    </submittedName>
</protein>
<dbReference type="Pfam" id="PF01081">
    <property type="entry name" value="Aldolase"/>
    <property type="match status" value="1"/>
</dbReference>
<proteinExistence type="inferred from homology"/>
<gene>
    <name evidence="6" type="ORF">JCM7686_pAMI4p158</name>
</gene>
<dbReference type="KEGG" id="pami:JCM7686_pAMI4p158"/>
<dbReference type="PATRIC" id="fig|1367847.3.peg.3790"/>
<accession>S5XTL0</accession>
<dbReference type="eggNOG" id="COG0800">
    <property type="taxonomic scope" value="Bacteria"/>
</dbReference>
<dbReference type="AlphaFoldDB" id="S5XTL0"/>
<dbReference type="EC" id="4.1.2.21" evidence="6"/>
<dbReference type="NCBIfam" id="NF006600">
    <property type="entry name" value="PRK09140.1"/>
    <property type="match status" value="1"/>
</dbReference>
<evidence type="ECO:0000256" key="3">
    <source>
        <dbReference type="ARBA" id="ARBA00011233"/>
    </source>
</evidence>
<sequence length="209" mass="21257">MTPDLKTSFAACPLVAILRGLVPEEALEIGGALVAAGFRQIEVPLNSPRPLESIKVLADAYGKTALIGAGTVLTPQAVNEVASVGGRLIVTPNTDVSVIKEAKARGLYCTPGCMTPTEAFAAIGAGADAIKLFPAEVIPPIMVKAMRAVLPKDLPVLAVGGITPEGMAPYLEAGANGFGLGGALFKPGLSADEVGARARGFIDALAKLK</sequence>
<geneLocation type="plasmid" evidence="6 7">
    <name>pAMI4</name>
</geneLocation>
<comment type="similarity">
    <text evidence="2">Belongs to the KHG/KDPG aldolase family.</text>
</comment>
<evidence type="ECO:0000256" key="4">
    <source>
        <dbReference type="ARBA" id="ARBA00023239"/>
    </source>
</evidence>
<keyword evidence="5" id="KW-0119">Carbohydrate metabolism</keyword>
<comment type="subunit">
    <text evidence="3">Homotrimer.</text>
</comment>
<evidence type="ECO:0000256" key="1">
    <source>
        <dbReference type="ARBA" id="ARBA00004761"/>
    </source>
</evidence>
<keyword evidence="6" id="KW-0614">Plasmid</keyword>